<keyword evidence="2" id="KW-0480">Metal-thiolate cluster</keyword>
<dbReference type="GO" id="GO:0046872">
    <property type="term" value="F:metal ion binding"/>
    <property type="evidence" value="ECO:0007669"/>
    <property type="project" value="UniProtKB-KW"/>
</dbReference>
<dbReference type="Proteomes" id="UP000008065">
    <property type="component" value="Unassembled WGS sequence"/>
</dbReference>
<proteinExistence type="predicted"/>
<evidence type="ECO:0008006" key="5">
    <source>
        <dbReference type="Google" id="ProtNLM"/>
    </source>
</evidence>
<dbReference type="HOGENOM" id="CLU_3050889_0_0_1"/>
<protein>
    <recommendedName>
        <fullName evidence="5">Metallothionein</fullName>
    </recommendedName>
</protein>
<accession>F8MX20</accession>
<evidence type="ECO:0000256" key="1">
    <source>
        <dbReference type="ARBA" id="ARBA00022723"/>
    </source>
</evidence>
<evidence type="ECO:0000313" key="4">
    <source>
        <dbReference type="Proteomes" id="UP000008065"/>
    </source>
</evidence>
<reference evidence="4" key="1">
    <citation type="journal article" date="2011" name="Genetics">
        <title>Massive changes in genome architecture accompany the transition to self-fertility in the filamentous fungus Neurospora tetrasperma.</title>
        <authorList>
            <person name="Ellison C.E."/>
            <person name="Stajich J.E."/>
            <person name="Jacobson D.J."/>
            <person name="Natvig D.O."/>
            <person name="Lapidus A."/>
            <person name="Foster B."/>
            <person name="Aerts A."/>
            <person name="Riley R."/>
            <person name="Lindquist E.A."/>
            <person name="Grigoriev I.V."/>
            <person name="Taylor J.W."/>
        </authorList>
    </citation>
    <scope>NUCLEOTIDE SEQUENCE [LARGE SCALE GENOMIC DNA]</scope>
    <source>
        <strain evidence="4">FGSC 2508 / P0657</strain>
    </source>
</reference>
<dbReference type="AlphaFoldDB" id="F8MX20"/>
<dbReference type="KEGG" id="nte:NEUTE1DRAFT96043"/>
<dbReference type="RefSeq" id="XP_009854261.1">
    <property type="nucleotide sequence ID" value="XM_009855959.1"/>
</dbReference>
<sequence>MGDCGCSGASSCNCGSGCKFFYFLPRRLSDPIFNSWHGTNLGNFQGSCSNCGSK</sequence>
<gene>
    <name evidence="3" type="ORF">NEUTE1DRAFT_96043</name>
</gene>
<organism evidence="3 4">
    <name type="scientific">Neurospora tetrasperma (strain FGSC 2508 / ATCC MYA-4615 / P0657)</name>
    <dbReference type="NCBI Taxonomy" id="510951"/>
    <lineage>
        <taxon>Eukaryota</taxon>
        <taxon>Fungi</taxon>
        <taxon>Dikarya</taxon>
        <taxon>Ascomycota</taxon>
        <taxon>Pezizomycotina</taxon>
        <taxon>Sordariomycetes</taxon>
        <taxon>Sordariomycetidae</taxon>
        <taxon>Sordariales</taxon>
        <taxon>Sordariaceae</taxon>
        <taxon>Neurospora</taxon>
    </lineage>
</organism>
<evidence type="ECO:0000256" key="2">
    <source>
        <dbReference type="ARBA" id="ARBA00022851"/>
    </source>
</evidence>
<keyword evidence="1" id="KW-0479">Metal-binding</keyword>
<dbReference type="GeneID" id="20831700"/>
<dbReference type="EMBL" id="GL891307">
    <property type="protein sequence ID" value="EGO54291.1"/>
    <property type="molecule type" value="Genomic_DNA"/>
</dbReference>
<evidence type="ECO:0000313" key="3">
    <source>
        <dbReference type="EMBL" id="EGO54291.1"/>
    </source>
</evidence>
<name>F8MX20_NEUT8</name>
<dbReference type="InterPro" id="IPR017854">
    <property type="entry name" value="Metalthion_dom_sf"/>
</dbReference>
<keyword evidence="4" id="KW-1185">Reference proteome</keyword>
<dbReference type="SUPFAM" id="SSF57868">
    <property type="entry name" value="Metallothionein"/>
    <property type="match status" value="1"/>
</dbReference>
<dbReference type="VEuPathDB" id="FungiDB:NEUTE1DRAFT_96043"/>